<dbReference type="Proteomes" id="UP000201613">
    <property type="component" value="Unassembled WGS sequence"/>
</dbReference>
<feature type="binding site" evidence="3">
    <location>
        <position position="18"/>
    </location>
    <ligand>
        <name>a divalent metal cation</name>
        <dbReference type="ChEBI" id="CHEBI:60240"/>
    </ligand>
</feature>
<feature type="binding site" evidence="3">
    <location>
        <position position="146"/>
    </location>
    <ligand>
        <name>a divalent metal cation</name>
        <dbReference type="ChEBI" id="CHEBI:60240"/>
    </ligand>
</feature>
<organism evidence="5 6">
    <name type="scientific">Flavimaricola marinus</name>
    <dbReference type="NCBI Taxonomy" id="1819565"/>
    <lineage>
        <taxon>Bacteria</taxon>
        <taxon>Pseudomonadati</taxon>
        <taxon>Pseudomonadota</taxon>
        <taxon>Alphaproteobacteria</taxon>
        <taxon>Rhodobacterales</taxon>
        <taxon>Paracoccaceae</taxon>
        <taxon>Flavimaricola</taxon>
    </lineage>
</organism>
<name>A0A238LH89_9RHOB</name>
<protein>
    <submittedName>
        <fullName evidence="5">L-arabinolactonase</fullName>
        <ecNumber evidence="5">3.1.1.15</ecNumber>
    </submittedName>
</protein>
<dbReference type="PRINTS" id="PR01790">
    <property type="entry name" value="SMP30FAMILY"/>
</dbReference>
<sequence>MESWKAEPIGAIRAGLGEGPVWDAEESRLIWIDIKLARLYETDITTGRTTALDLPGSPGCAALTERGDVVLAIGQDLMVLSSDGALRAIASLPKGSLGRFNDGKPDAAGRLWVGTATADGHFDCCLWRYDDEHGFSREVPDVSMSNGIGWSPDDKHMYYVDSVCHRVDTLDFDSEIGVARNRRPFSVLPDAQLPDGLCVDVEGNIWLAVWGESCVVRISPSGEKVGRVEVPTPLVTSCAFGGDGHRTLFITSASEDDSDPNAGRLYAVDVGSQGLPAARMRLNC</sequence>
<dbReference type="GO" id="GO:0019853">
    <property type="term" value="P:L-ascorbic acid biosynthetic process"/>
    <property type="evidence" value="ECO:0007669"/>
    <property type="project" value="TreeGrafter"/>
</dbReference>
<dbReference type="InterPro" id="IPR011042">
    <property type="entry name" value="6-blade_b-propeller_TolB-like"/>
</dbReference>
<evidence type="ECO:0000313" key="6">
    <source>
        <dbReference type="Proteomes" id="UP000201613"/>
    </source>
</evidence>
<proteinExistence type="inferred from homology"/>
<keyword evidence="5" id="KW-0378">Hydrolase</keyword>
<keyword evidence="3" id="KW-0862">Zinc</keyword>
<feature type="binding site" evidence="3">
    <location>
        <position position="101"/>
    </location>
    <ligand>
        <name>substrate</name>
    </ligand>
</feature>
<dbReference type="InterPro" id="IPR005511">
    <property type="entry name" value="SMP-30"/>
</dbReference>
<dbReference type="RefSeq" id="WP_093993094.1">
    <property type="nucleotide sequence ID" value="NZ_FXZK01000006.1"/>
</dbReference>
<dbReference type="Pfam" id="PF08450">
    <property type="entry name" value="SGL"/>
    <property type="match status" value="1"/>
</dbReference>
<feature type="binding site" evidence="3">
    <location>
        <position position="119"/>
    </location>
    <ligand>
        <name>substrate</name>
    </ligand>
</feature>
<evidence type="ECO:0000256" key="3">
    <source>
        <dbReference type="PIRSR" id="PIRSR605511-2"/>
    </source>
</evidence>
<dbReference type="EC" id="3.1.1.15" evidence="5"/>
<dbReference type="SUPFAM" id="SSF63829">
    <property type="entry name" value="Calcium-dependent phosphotriesterase"/>
    <property type="match status" value="1"/>
</dbReference>
<keyword evidence="6" id="KW-1185">Reference proteome</keyword>
<keyword evidence="3" id="KW-0479">Metal-binding</keyword>
<evidence type="ECO:0000259" key="4">
    <source>
        <dbReference type="Pfam" id="PF08450"/>
    </source>
</evidence>
<dbReference type="AlphaFoldDB" id="A0A238LH89"/>
<dbReference type="PANTHER" id="PTHR10907">
    <property type="entry name" value="REGUCALCIN"/>
    <property type="match status" value="1"/>
</dbReference>
<feature type="binding site" evidence="3">
    <location>
        <position position="195"/>
    </location>
    <ligand>
        <name>a divalent metal cation</name>
        <dbReference type="ChEBI" id="CHEBI:60240"/>
    </ligand>
</feature>
<evidence type="ECO:0000256" key="1">
    <source>
        <dbReference type="ARBA" id="ARBA00008853"/>
    </source>
</evidence>
<dbReference type="EMBL" id="FXZK01000006">
    <property type="protein sequence ID" value="SMY08903.1"/>
    <property type="molecule type" value="Genomic_DNA"/>
</dbReference>
<comment type="similarity">
    <text evidence="1">Belongs to the SMP-30/CGR1 family.</text>
</comment>
<dbReference type="Gene3D" id="2.120.10.30">
    <property type="entry name" value="TolB, C-terminal domain"/>
    <property type="match status" value="1"/>
</dbReference>
<evidence type="ECO:0000313" key="5">
    <source>
        <dbReference type="EMBL" id="SMY08903.1"/>
    </source>
</evidence>
<accession>A0A238LH89</accession>
<dbReference type="InterPro" id="IPR013658">
    <property type="entry name" value="SGL"/>
</dbReference>
<feature type="domain" description="SMP-30/Gluconolactonase/LRE-like region" evidence="4">
    <location>
        <begin position="16"/>
        <end position="254"/>
    </location>
</feature>
<comment type="cofactor">
    <cofactor evidence="3">
        <name>Zn(2+)</name>
        <dbReference type="ChEBI" id="CHEBI:29105"/>
    </cofactor>
    <text evidence="3">Binds 1 divalent metal cation per subunit.</text>
</comment>
<dbReference type="GO" id="GO:0005509">
    <property type="term" value="F:calcium ion binding"/>
    <property type="evidence" value="ECO:0007669"/>
    <property type="project" value="TreeGrafter"/>
</dbReference>
<feature type="binding site" evidence="3">
    <location>
        <position position="99"/>
    </location>
    <ligand>
        <name>substrate</name>
    </ligand>
</feature>
<dbReference type="GO" id="GO:0004341">
    <property type="term" value="F:gluconolactonase activity"/>
    <property type="evidence" value="ECO:0007669"/>
    <property type="project" value="TreeGrafter"/>
</dbReference>
<gene>
    <name evidence="5" type="primary">araB_2</name>
    <name evidence="5" type="ORF">LOM8899_03062</name>
</gene>
<dbReference type="PANTHER" id="PTHR10907:SF47">
    <property type="entry name" value="REGUCALCIN"/>
    <property type="match status" value="1"/>
</dbReference>
<dbReference type="OrthoDB" id="2633250at2"/>
<feature type="active site" description="Proton donor/acceptor" evidence="2">
    <location>
        <position position="195"/>
    </location>
</feature>
<evidence type="ECO:0000256" key="2">
    <source>
        <dbReference type="PIRSR" id="PIRSR605511-1"/>
    </source>
</evidence>
<reference evidence="5 6" key="1">
    <citation type="submission" date="2017-05" db="EMBL/GenBank/DDBJ databases">
        <authorList>
            <person name="Song R."/>
            <person name="Chenine A.L."/>
            <person name="Ruprecht R.M."/>
        </authorList>
    </citation>
    <scope>NUCLEOTIDE SEQUENCE [LARGE SCALE GENOMIC DNA]</scope>
    <source>
        <strain evidence="5 6">CECT 8899</strain>
    </source>
</reference>
<dbReference type="GO" id="GO:0050021">
    <property type="term" value="F:L-arabinonolactonase activity"/>
    <property type="evidence" value="ECO:0007669"/>
    <property type="project" value="UniProtKB-EC"/>
</dbReference>